<dbReference type="EMBL" id="CP071060">
    <property type="protein sequence ID" value="QSI76002.1"/>
    <property type="molecule type" value="Genomic_DNA"/>
</dbReference>
<feature type="transmembrane region" description="Helical" evidence="3">
    <location>
        <begin position="38"/>
        <end position="59"/>
    </location>
</feature>
<keyword evidence="3" id="KW-0812">Transmembrane</keyword>
<accession>A0ABX7M2K7</accession>
<keyword evidence="3" id="KW-1133">Transmembrane helix</keyword>
<dbReference type="RefSeq" id="WP_206253811.1">
    <property type="nucleotide sequence ID" value="NZ_CP071060.1"/>
</dbReference>
<feature type="transmembrane region" description="Helical" evidence="3">
    <location>
        <begin position="149"/>
        <end position="168"/>
    </location>
</feature>
<feature type="transmembrane region" description="Helical" evidence="3">
    <location>
        <begin position="93"/>
        <end position="110"/>
    </location>
</feature>
<evidence type="ECO:0000256" key="2">
    <source>
        <dbReference type="ARBA" id="ARBA00034247"/>
    </source>
</evidence>
<dbReference type="InterPro" id="IPR029787">
    <property type="entry name" value="Nucleotide_cyclase"/>
</dbReference>
<name>A0ABX7M2K7_9RHOO</name>
<feature type="transmembrane region" description="Helical" evidence="3">
    <location>
        <begin position="188"/>
        <end position="206"/>
    </location>
</feature>
<proteinExistence type="predicted"/>
<dbReference type="InterPro" id="IPR050469">
    <property type="entry name" value="Diguanylate_Cyclase"/>
</dbReference>
<evidence type="ECO:0000313" key="6">
    <source>
        <dbReference type="Proteomes" id="UP000663570"/>
    </source>
</evidence>
<dbReference type="Pfam" id="PF00990">
    <property type="entry name" value="GGDEF"/>
    <property type="match status" value="1"/>
</dbReference>
<evidence type="ECO:0000313" key="5">
    <source>
        <dbReference type="EMBL" id="QSI76002.1"/>
    </source>
</evidence>
<evidence type="ECO:0000256" key="1">
    <source>
        <dbReference type="ARBA" id="ARBA00012528"/>
    </source>
</evidence>
<evidence type="ECO:0000256" key="3">
    <source>
        <dbReference type="SAM" id="Phobius"/>
    </source>
</evidence>
<feature type="domain" description="GGDEF" evidence="4">
    <location>
        <begin position="247"/>
        <end position="376"/>
    </location>
</feature>
<gene>
    <name evidence="5" type="ORF">JY500_16185</name>
</gene>
<evidence type="ECO:0000259" key="4">
    <source>
        <dbReference type="PROSITE" id="PS50887"/>
    </source>
</evidence>
<comment type="catalytic activity">
    <reaction evidence="2">
        <text>2 GTP = 3',3'-c-di-GMP + 2 diphosphate</text>
        <dbReference type="Rhea" id="RHEA:24898"/>
        <dbReference type="ChEBI" id="CHEBI:33019"/>
        <dbReference type="ChEBI" id="CHEBI:37565"/>
        <dbReference type="ChEBI" id="CHEBI:58805"/>
        <dbReference type="EC" id="2.7.7.65"/>
    </reaction>
</comment>
<sequence length="390" mass="41381">MKLHALTLLIANITTVAGIVIALLFLRDSLRRDEALRQWLIGCVALGLGLTAFTLQPVLPTLLGIALTNLLSYGGIATLLAALLSLSGRRAPIVLLGLPIVALTAAQVLQPDDADSRRLLSAIVGVALFLAGAVVALQPVPGASRRTRAVLAASLLLGAIAFAMRIVAVLRPMLAGDPSITLDVSHGLFLIACLLASSFAMVLVHLEREGEQSHRLATLDPQTGSYNRHTLLQLGQRELARAQRRERPLSVLMMKVDDPAGGQPTRSPQDDERTVLHLAELVAGTLQRQDLFGRFGSAEFCAVLPDTALDGAHQVAERLRIRAETVSGTECGVSYTLTLSAAERLPNELSFLQLSARADASLHGANAPNQIVNAHDGAPMTRANVSFTTG</sequence>
<organism evidence="5 6">
    <name type="scientific">Niveibacterium microcysteis</name>
    <dbReference type="NCBI Taxonomy" id="2811415"/>
    <lineage>
        <taxon>Bacteria</taxon>
        <taxon>Pseudomonadati</taxon>
        <taxon>Pseudomonadota</taxon>
        <taxon>Betaproteobacteria</taxon>
        <taxon>Rhodocyclales</taxon>
        <taxon>Rhodocyclaceae</taxon>
        <taxon>Niveibacterium</taxon>
    </lineage>
</organism>
<dbReference type="Proteomes" id="UP000663570">
    <property type="component" value="Chromosome"/>
</dbReference>
<feature type="transmembrane region" description="Helical" evidence="3">
    <location>
        <begin position="65"/>
        <end position="86"/>
    </location>
</feature>
<dbReference type="PROSITE" id="PS50887">
    <property type="entry name" value="GGDEF"/>
    <property type="match status" value="1"/>
</dbReference>
<dbReference type="PANTHER" id="PTHR45138">
    <property type="entry name" value="REGULATORY COMPONENTS OF SENSORY TRANSDUCTION SYSTEM"/>
    <property type="match status" value="1"/>
</dbReference>
<dbReference type="CDD" id="cd01949">
    <property type="entry name" value="GGDEF"/>
    <property type="match status" value="1"/>
</dbReference>
<protein>
    <recommendedName>
        <fullName evidence="1">diguanylate cyclase</fullName>
        <ecNumber evidence="1">2.7.7.65</ecNumber>
    </recommendedName>
</protein>
<dbReference type="EC" id="2.7.7.65" evidence="1"/>
<feature type="transmembrane region" description="Helical" evidence="3">
    <location>
        <begin position="116"/>
        <end position="137"/>
    </location>
</feature>
<feature type="transmembrane region" description="Helical" evidence="3">
    <location>
        <begin position="6"/>
        <end position="26"/>
    </location>
</feature>
<reference evidence="5 6" key="1">
    <citation type="submission" date="2021-02" db="EMBL/GenBank/DDBJ databases">
        <title>Niveibacterium changnyeongensis HC41.</title>
        <authorList>
            <person name="Kang M."/>
        </authorList>
    </citation>
    <scope>NUCLEOTIDE SEQUENCE [LARGE SCALE GENOMIC DNA]</scope>
    <source>
        <strain evidence="5 6">HC41</strain>
    </source>
</reference>
<dbReference type="InterPro" id="IPR000160">
    <property type="entry name" value="GGDEF_dom"/>
</dbReference>
<dbReference type="SUPFAM" id="SSF55073">
    <property type="entry name" value="Nucleotide cyclase"/>
    <property type="match status" value="1"/>
</dbReference>
<dbReference type="NCBIfam" id="TIGR00254">
    <property type="entry name" value="GGDEF"/>
    <property type="match status" value="1"/>
</dbReference>
<dbReference type="PANTHER" id="PTHR45138:SF9">
    <property type="entry name" value="DIGUANYLATE CYCLASE DGCM-RELATED"/>
    <property type="match status" value="1"/>
</dbReference>
<keyword evidence="3" id="KW-0472">Membrane</keyword>
<dbReference type="InterPro" id="IPR043128">
    <property type="entry name" value="Rev_trsase/Diguanyl_cyclase"/>
</dbReference>
<keyword evidence="6" id="KW-1185">Reference proteome</keyword>
<dbReference type="SMART" id="SM00267">
    <property type="entry name" value="GGDEF"/>
    <property type="match status" value="1"/>
</dbReference>
<dbReference type="Gene3D" id="3.30.70.270">
    <property type="match status" value="1"/>
</dbReference>